<dbReference type="InterPro" id="IPR032710">
    <property type="entry name" value="NTF2-like_dom_sf"/>
</dbReference>
<reference evidence="1 2" key="1">
    <citation type="journal article" date="2012" name="ISME J.">
        <title>Genomic insights to SAR86, an abundant and uncultivated marine bacterial lineage.</title>
        <authorList>
            <person name="Dupont C.L."/>
            <person name="Rusch D.B."/>
            <person name="Yooseph S."/>
            <person name="Lombardo M.J."/>
            <person name="Richter R.A."/>
            <person name="Valas R."/>
            <person name="Novotny M."/>
            <person name="Yee-Greenbaum J."/>
            <person name="Selengut J.D."/>
            <person name="Haft D.H."/>
            <person name="Halpern A.L."/>
            <person name="Lasken R.S."/>
            <person name="Nealson K."/>
            <person name="Friedman R."/>
            <person name="Venter J.C."/>
        </authorList>
    </citation>
    <scope>NUCLEOTIDE SEQUENCE [LARGE SCALE GENOMIC DNA]</scope>
</reference>
<dbReference type="Proteomes" id="UP000010116">
    <property type="component" value="Unassembled WGS sequence"/>
</dbReference>
<sequence length="130" mass="15238">MNAKNFIHAWHENFLTGNHDFLDEILDESVVFHSPVVFKPLPGKDMTKMYLIAAGLSFNLEKFKYVREVHDELDSVLEFETYIDDIFVNGVDVIKWNLEGKIIDFKVMVRPHRAVTMVQQKMMQALESYK</sequence>
<accession>J4V5P1</accession>
<name>J4V5P1_9GAMM</name>
<dbReference type="Gene3D" id="3.10.450.50">
    <property type="match status" value="1"/>
</dbReference>
<gene>
    <name evidence="1" type="ORF">NT02SARS_0517</name>
</gene>
<evidence type="ECO:0000313" key="1">
    <source>
        <dbReference type="EMBL" id="EJP73767.1"/>
    </source>
</evidence>
<protein>
    <submittedName>
        <fullName evidence="1">NADH:flavin oxidoreductase/NADH oxidase</fullName>
    </submittedName>
</protein>
<dbReference type="HOGENOM" id="CLU_119884_0_0_6"/>
<organism evidence="1 2">
    <name type="scientific">SAR86 cluster bacterium SAR86B</name>
    <dbReference type="NCBI Taxonomy" id="1123867"/>
    <lineage>
        <taxon>Bacteria</taxon>
        <taxon>Pseudomonadati</taxon>
        <taxon>Pseudomonadota</taxon>
        <taxon>Gammaproteobacteria</taxon>
        <taxon>SAR86 cluster</taxon>
    </lineage>
</organism>
<dbReference type="EMBL" id="JH611164">
    <property type="protein sequence ID" value="EJP73767.1"/>
    <property type="molecule type" value="Genomic_DNA"/>
</dbReference>
<dbReference type="AlphaFoldDB" id="J4V5P1"/>
<proteinExistence type="predicted"/>
<evidence type="ECO:0000313" key="2">
    <source>
        <dbReference type="Proteomes" id="UP000010116"/>
    </source>
</evidence>
<dbReference type="SUPFAM" id="SSF54427">
    <property type="entry name" value="NTF2-like"/>
    <property type="match status" value="1"/>
</dbReference>